<dbReference type="PANTHER" id="PTHR47219">
    <property type="entry name" value="RAB GTPASE-ACTIVATING PROTEIN 1-LIKE"/>
    <property type="match status" value="1"/>
</dbReference>
<dbReference type="CDD" id="cd00934">
    <property type="entry name" value="PTB"/>
    <property type="match status" value="1"/>
</dbReference>
<dbReference type="InterPro" id="IPR021785">
    <property type="entry name" value="DUF3350"/>
</dbReference>
<dbReference type="SUPFAM" id="SSF101447">
    <property type="entry name" value="Formin homology 2 domain (FH2 domain)"/>
    <property type="match status" value="1"/>
</dbReference>
<evidence type="ECO:0000256" key="1">
    <source>
        <dbReference type="ARBA" id="ARBA00022468"/>
    </source>
</evidence>
<evidence type="ECO:0000256" key="4">
    <source>
        <dbReference type="SAM" id="MobiDB-lite"/>
    </source>
</evidence>
<dbReference type="CTD" id="40704"/>
<dbReference type="RefSeq" id="XP_018494983.2">
    <property type="nucleotide sequence ID" value="XM_018639467.2"/>
</dbReference>
<dbReference type="InterPro" id="IPR000195">
    <property type="entry name" value="Rab-GAP-TBC_dom"/>
</dbReference>
<dbReference type="Proteomes" id="UP000694867">
    <property type="component" value="Unplaced"/>
</dbReference>
<organism evidence="6 7">
    <name type="scientific">Galendromus occidentalis</name>
    <name type="common">western predatory mite</name>
    <dbReference type="NCBI Taxonomy" id="34638"/>
    <lineage>
        <taxon>Eukaryota</taxon>
        <taxon>Metazoa</taxon>
        <taxon>Ecdysozoa</taxon>
        <taxon>Arthropoda</taxon>
        <taxon>Chelicerata</taxon>
        <taxon>Arachnida</taxon>
        <taxon>Acari</taxon>
        <taxon>Parasitiformes</taxon>
        <taxon>Mesostigmata</taxon>
        <taxon>Gamasina</taxon>
        <taxon>Phytoseioidea</taxon>
        <taxon>Phytoseiidae</taxon>
        <taxon>Typhlodrominae</taxon>
        <taxon>Galendromus</taxon>
    </lineage>
</organism>
<dbReference type="SUPFAM" id="SSF50729">
    <property type="entry name" value="PH domain-like"/>
    <property type="match status" value="2"/>
</dbReference>
<keyword evidence="6" id="KW-1185">Reference proteome</keyword>
<dbReference type="PANTHER" id="PTHR47219:SF16">
    <property type="entry name" value="GTPASE ACTIVATING PROTEIN"/>
    <property type="match status" value="1"/>
</dbReference>
<feature type="domain" description="Rab-GAP TBC" evidence="5">
    <location>
        <begin position="684"/>
        <end position="881"/>
    </location>
</feature>
<dbReference type="Gene3D" id="1.10.8.270">
    <property type="entry name" value="putative rabgap domain of human tbc1 domain family member 14 like domains"/>
    <property type="match status" value="1"/>
</dbReference>
<evidence type="ECO:0000259" key="5">
    <source>
        <dbReference type="PROSITE" id="PS50086"/>
    </source>
</evidence>
<dbReference type="Pfam" id="PF00566">
    <property type="entry name" value="RabGAP-TBC"/>
    <property type="match status" value="1"/>
</dbReference>
<evidence type="ECO:0000313" key="6">
    <source>
        <dbReference type="Proteomes" id="UP000694867"/>
    </source>
</evidence>
<dbReference type="Gene3D" id="1.10.10.2750">
    <property type="match status" value="1"/>
</dbReference>
<protein>
    <submittedName>
        <fullName evidence="7">TBC1 domain family member 1</fullName>
    </submittedName>
</protein>
<dbReference type="FunFam" id="1.10.8.270:FF:000001">
    <property type="entry name" value="TBC1 domain family member 1"/>
    <property type="match status" value="1"/>
</dbReference>
<keyword evidence="1" id="KW-0343">GTPase activation</keyword>
<sequence length="1090" mass="124402">MPATFRSYKGCTYLGSIRFETYHTLAMLPWLVAELRLSRGGSVHQISIELTTEGRLLAVNRENLIVHKHYLSTLSKFSQISHDRTLFTYIQKYAQVGDNQPEVNLCHVYQAPNVAMVKELFSSIRELSNHLRREDLPRCVANLDCVASFEVLYVGKLRLGDPQTSRNKIDEGVRVCSTGLIDHRRDSIPVGTKSASLPRNHQISLDATGSRSILSALKQITPSGLLDRNSRPQPQKMETRNRTMILIIGKAQLVLLSADKKQVSWSKNFGEVLNCAEGNNFSDHFAITCVDASETSSLPYGRLVFKCSSPAIASEIVLSVKQSKENVAKKTDNKLATHNFGCEACPMLKFHNLCLRLENMDVEESWRLIENWVHNVIDDSDRENVLGKIPSEDLNSPQQRNEVFMYMLREHFEFKQKMHFHQPQGAKEKAVLGLFKDIKEKAQKTLSASFETLLKPQRQNSLPERTVSNPLDRTGSGSALPLIELKSFVGASSSEESVAGRKVSTESLHRSREYLSVVEELPEKNSKSPEPIGAQLSPERKSPCRALQPVALIPPPPPPPPPPPRSYPHFKLPTPTSIPNRRNMIRRISRKTSRSDLPSELASRKRTCGELKELWRKAIKETIMLNRMERENEKIKIQQTEIERKQICLDYPETGAPNEASWEALLKNRFENQEELILVLVRQGVPKCRRGEIWQLFSKIYNRFLYRGPIDLASPIFIADYASLLEMLTENQHLILVDLARTFPSHKFYKDGFGEGQLSLFNVLKAYSIVDPEVGYCQGLAFVSGVLLLHGTEEEAFHLLKHLMVQLRFRQLYLPNMEGLQVQLYQLWRLLHDIHNDLYTHFEKFEMEPALYATPWFLTLFASQFPLELVVRVFDLIFIQGAEAVIKVALAILCVHKENLMECVDFEGLSDYLKYKVPVLNEQQIQSIIQTASQSNLSRCILEYDVEFHLIQEEVLHSPQHCQESDGKDFNVKNDLEQQISALRSQNQHLQLEIQNLQEQLQVAHSKGLMLEASVESHRSTVKRLEGFIRGVRDEKDALIHSVNALRRRIGHLEEDAKQSQRETPPFFTIRQASNESDDESSDFSHHDGV</sequence>
<dbReference type="Gene3D" id="1.10.287.1490">
    <property type="match status" value="1"/>
</dbReference>
<dbReference type="SMART" id="SM00164">
    <property type="entry name" value="TBC"/>
    <property type="match status" value="1"/>
</dbReference>
<keyword evidence="3" id="KW-0175">Coiled coil</keyword>
<dbReference type="InterPro" id="IPR035969">
    <property type="entry name" value="Rab-GAP_TBC_sf"/>
</dbReference>
<dbReference type="Gene3D" id="2.30.29.30">
    <property type="entry name" value="Pleckstrin-homology domain (PH domain)/Phosphotyrosine-binding domain (PTB)"/>
    <property type="match status" value="2"/>
</dbReference>
<name>A0AAJ7L5V2_9ACAR</name>
<proteinExistence type="predicted"/>
<dbReference type="KEGG" id="goe:100900683"/>
<reference evidence="7" key="1">
    <citation type="submission" date="2025-08" db="UniProtKB">
        <authorList>
            <consortium name="RefSeq"/>
        </authorList>
    </citation>
    <scope>IDENTIFICATION</scope>
</reference>
<feature type="coiled-coil region" evidence="3">
    <location>
        <begin position="973"/>
        <end position="1007"/>
    </location>
</feature>
<dbReference type="GeneID" id="100900683"/>
<feature type="region of interest" description="Disordered" evidence="4">
    <location>
        <begin position="519"/>
        <end position="543"/>
    </location>
</feature>
<gene>
    <name evidence="7" type="primary">LOC100900683</name>
</gene>
<evidence type="ECO:0000313" key="7">
    <source>
        <dbReference type="RefSeq" id="XP_018494983.2"/>
    </source>
</evidence>
<accession>A0AAJ7L5V2</accession>
<dbReference type="AlphaFoldDB" id="A0AAJ7L5V2"/>
<feature type="region of interest" description="Disordered" evidence="4">
    <location>
        <begin position="1054"/>
        <end position="1090"/>
    </location>
</feature>
<dbReference type="GO" id="GO:0005096">
    <property type="term" value="F:GTPase activator activity"/>
    <property type="evidence" value="ECO:0007669"/>
    <property type="project" value="UniProtKB-KW"/>
</dbReference>
<dbReference type="Pfam" id="PF11830">
    <property type="entry name" value="DUF3350"/>
    <property type="match status" value="1"/>
</dbReference>
<evidence type="ECO:0000256" key="3">
    <source>
        <dbReference type="SAM" id="Coils"/>
    </source>
</evidence>
<evidence type="ECO:0000256" key="2">
    <source>
        <dbReference type="ARBA" id="ARBA00022553"/>
    </source>
</evidence>
<dbReference type="InterPro" id="IPR050302">
    <property type="entry name" value="Rab_GAP_TBC_domain"/>
</dbReference>
<keyword evidence="2" id="KW-0597">Phosphoprotein</keyword>
<dbReference type="Gene3D" id="1.10.472.80">
    <property type="entry name" value="Ypt/Rab-GAP domain of gyp1p, domain 3"/>
    <property type="match status" value="1"/>
</dbReference>
<dbReference type="PROSITE" id="PS50086">
    <property type="entry name" value="TBC_RABGAP"/>
    <property type="match status" value="1"/>
</dbReference>
<dbReference type="InterPro" id="IPR011993">
    <property type="entry name" value="PH-like_dom_sf"/>
</dbReference>
<dbReference type="SUPFAM" id="SSF47923">
    <property type="entry name" value="Ypt/Rab-GAP domain of gyp1p"/>
    <property type="match status" value="2"/>
</dbReference>